<dbReference type="InterPro" id="IPR026596">
    <property type="entry name" value="IspD/F"/>
</dbReference>
<dbReference type="Pfam" id="PF01128">
    <property type="entry name" value="IspD"/>
    <property type="match status" value="1"/>
</dbReference>
<evidence type="ECO:0000256" key="3">
    <source>
        <dbReference type="ARBA" id="ARBA00001968"/>
    </source>
</evidence>
<feature type="domain" description="2-C-methyl-D-erythritol 2,4-cyclodiphosphate synthase" evidence="15">
    <location>
        <begin position="248"/>
        <end position="400"/>
    </location>
</feature>
<dbReference type="CDD" id="cd00554">
    <property type="entry name" value="MECDP_synthase"/>
    <property type="match status" value="1"/>
</dbReference>
<dbReference type="OrthoDB" id="9804336at2"/>
<dbReference type="EC" id="4.6.1.12" evidence="14"/>
<dbReference type="Gene3D" id="3.30.1330.50">
    <property type="entry name" value="2-C-methyl-D-erythritol 2,4-cyclodiphosphate synthase"/>
    <property type="match status" value="1"/>
</dbReference>
<dbReference type="GO" id="GO:0016114">
    <property type="term" value="P:terpenoid biosynthetic process"/>
    <property type="evidence" value="ECO:0007669"/>
    <property type="project" value="InterPro"/>
</dbReference>
<dbReference type="NCBIfam" id="TIGR00151">
    <property type="entry name" value="ispF"/>
    <property type="match status" value="1"/>
</dbReference>
<evidence type="ECO:0000256" key="9">
    <source>
        <dbReference type="ARBA" id="ARBA00022695"/>
    </source>
</evidence>
<keyword evidence="8 14" id="KW-0808">Transferase</keyword>
<dbReference type="InterPro" id="IPR001228">
    <property type="entry name" value="IspD"/>
</dbReference>
<evidence type="ECO:0000256" key="1">
    <source>
        <dbReference type="ARBA" id="ARBA00000200"/>
    </source>
</evidence>
<dbReference type="HAMAP" id="MF_00107">
    <property type="entry name" value="IspF"/>
    <property type="match status" value="1"/>
</dbReference>
<dbReference type="EMBL" id="SLXO01000001">
    <property type="protein sequence ID" value="TCP38308.1"/>
    <property type="molecule type" value="Genomic_DNA"/>
</dbReference>
<feature type="site" description="Transition state stabilizer" evidence="14">
    <location>
        <position position="280"/>
    </location>
</feature>
<dbReference type="AlphaFoldDB" id="A0A4R2PTG9"/>
<dbReference type="PROSITE" id="PS01295">
    <property type="entry name" value="ISPD"/>
    <property type="match status" value="1"/>
</dbReference>
<organism evidence="16 17">
    <name type="scientific">Rhodothalassium salexigens DSM 2132</name>
    <dbReference type="NCBI Taxonomy" id="1188247"/>
    <lineage>
        <taxon>Bacteria</taxon>
        <taxon>Pseudomonadati</taxon>
        <taxon>Pseudomonadota</taxon>
        <taxon>Alphaproteobacteria</taxon>
        <taxon>Rhodothalassiales</taxon>
        <taxon>Rhodothalassiaceae</taxon>
        <taxon>Rhodothalassium</taxon>
    </lineage>
</organism>
<accession>A0A4R2PTG9</accession>
<dbReference type="SUPFAM" id="SSF53448">
    <property type="entry name" value="Nucleotide-diphospho-sugar transferases"/>
    <property type="match status" value="1"/>
</dbReference>
<comment type="similarity">
    <text evidence="14">In the C-terminal section; belongs to the IspF family.</text>
</comment>
<dbReference type="GO" id="GO:0050518">
    <property type="term" value="F:2-C-methyl-D-erythritol 4-phosphate cytidylyltransferase activity"/>
    <property type="evidence" value="ECO:0007669"/>
    <property type="project" value="UniProtKB-UniRule"/>
</dbReference>
<feature type="binding site" evidence="14">
    <location>
        <position position="288"/>
    </location>
    <ligand>
        <name>a divalent metal cation</name>
        <dbReference type="ChEBI" id="CHEBI:60240"/>
    </ligand>
</feature>
<dbReference type="SUPFAM" id="SSF69765">
    <property type="entry name" value="IpsF-like"/>
    <property type="match status" value="1"/>
</dbReference>
<dbReference type="PANTHER" id="PTHR43181">
    <property type="entry name" value="2-C-METHYL-D-ERYTHRITOL 2,4-CYCLODIPHOSPHATE SYNTHASE, CHLOROPLASTIC"/>
    <property type="match status" value="1"/>
</dbReference>
<feature type="site" description="Transition state stabilizer" evidence="14">
    <location>
        <position position="41"/>
    </location>
</feature>
<dbReference type="NCBIfam" id="TIGR00453">
    <property type="entry name" value="ispD"/>
    <property type="match status" value="1"/>
</dbReference>
<dbReference type="Proteomes" id="UP000295399">
    <property type="component" value="Unassembled WGS sequence"/>
</dbReference>
<comment type="caution">
    <text evidence="16">The sequence shown here is derived from an EMBL/GenBank/DDBJ whole genome shotgun (WGS) entry which is preliminary data.</text>
</comment>
<comment type="pathway">
    <text evidence="4 14">Isoprenoid biosynthesis; isopentenyl diphosphate biosynthesis via DXP pathway; isopentenyl diphosphate from 1-deoxy-D-xylulose 5-phosphate: step 4/6.</text>
</comment>
<evidence type="ECO:0000256" key="12">
    <source>
        <dbReference type="ARBA" id="ARBA00023239"/>
    </source>
</evidence>
<feature type="binding site" evidence="14">
    <location>
        <position position="388"/>
    </location>
    <ligand>
        <name>4-CDP-2-C-methyl-D-erythritol 2-phosphate</name>
        <dbReference type="ChEBI" id="CHEBI:57919"/>
    </ligand>
</feature>
<evidence type="ECO:0000313" key="17">
    <source>
        <dbReference type="Proteomes" id="UP000295399"/>
    </source>
</evidence>
<comment type="similarity">
    <text evidence="7">Belongs to the IspD/TarI cytidylyltransferase family. IspD subfamily.</text>
</comment>
<feature type="binding site" evidence="14">
    <location>
        <begin position="280"/>
        <end position="281"/>
    </location>
    <ligand>
        <name>4-CDP-2-C-methyl-D-erythritol 2-phosphate</name>
        <dbReference type="ChEBI" id="CHEBI:57919"/>
    </ligand>
</feature>
<dbReference type="InterPro" id="IPR003526">
    <property type="entry name" value="MECDP_synthase"/>
</dbReference>
<dbReference type="CDD" id="cd02516">
    <property type="entry name" value="CDP-ME_synthetase"/>
    <property type="match status" value="1"/>
</dbReference>
<evidence type="ECO:0000256" key="10">
    <source>
        <dbReference type="ARBA" id="ARBA00022723"/>
    </source>
</evidence>
<keyword evidence="11 14" id="KW-0414">Isoprene biosynthesis</keyword>
<comment type="pathway">
    <text evidence="5 14">Isoprenoid biosynthesis; isopentenyl diphosphate biosynthesis via DXP pathway; isopentenyl diphosphate from 1-deoxy-D-xylulose 5-phosphate: step 2/6.</text>
</comment>
<evidence type="ECO:0000256" key="7">
    <source>
        <dbReference type="ARBA" id="ARBA00009789"/>
    </source>
</evidence>
<feature type="site" description="Transition state stabilizer" evidence="14">
    <location>
        <position position="379"/>
    </location>
</feature>
<evidence type="ECO:0000256" key="13">
    <source>
        <dbReference type="ARBA" id="ARBA00023268"/>
    </source>
</evidence>
<dbReference type="PROSITE" id="PS01350">
    <property type="entry name" value="ISPF"/>
    <property type="match status" value="1"/>
</dbReference>
<dbReference type="InterPro" id="IPR036571">
    <property type="entry name" value="MECDP_synthase_sf"/>
</dbReference>
<dbReference type="InterPro" id="IPR018294">
    <property type="entry name" value="ISPD_synthase_CS"/>
</dbReference>
<evidence type="ECO:0000256" key="2">
    <source>
        <dbReference type="ARBA" id="ARBA00001282"/>
    </source>
</evidence>
<dbReference type="Gene3D" id="3.90.550.10">
    <property type="entry name" value="Spore Coat Polysaccharide Biosynthesis Protein SpsA, Chain A"/>
    <property type="match status" value="1"/>
</dbReference>
<keyword evidence="12 14" id="KW-0456">Lyase</keyword>
<dbReference type="HAMAP" id="MF_00108">
    <property type="entry name" value="IspD"/>
    <property type="match status" value="1"/>
</dbReference>
<gene>
    <name evidence="14" type="primary">ispDF</name>
    <name evidence="16" type="ORF">EV659_101207</name>
</gene>
<dbReference type="NCBIfam" id="NF006899">
    <property type="entry name" value="PRK09382.1"/>
    <property type="match status" value="1"/>
</dbReference>
<sequence length="406" mass="42455">MPEPVARENPETLPAFLAHRPIAALIVAAGRGRRAGEGLPKQYRRVGAETVLRRSVKAFLAHPAVDTVVCVIHPDDRDLYDQAVGDLGLAEPVAGGASRQDSVRHGLDALAGAAPGAVLIHDAARCFVSADLIGRTLAALTPETGAIPALPVVDTLKAQAPGDAERPVIQRTVPRAGLWRAQTPQAFPYPAILDAHHAAAGQEMTDDAAIFEAAGRPVRLVAGAQENVKLTTPDDFARADAALLTDVRLGTGFDVHAFEPGDHAMLCGVKVPHDAKLKGHSDADVGLHALTDAILGALGDGDIGTHFPPSDPKWRGAASDKFLAHAAALVAARGGRIAHVDVTLICERPKIGPHKDAMKARVAEILALPVDRVSVKATTSERLGFTGREEGIAAQAAATIRLPERG</sequence>
<comment type="function">
    <text evidence="14">Bifunctional enzyme that catalyzes the formation of 4-diphosphocytidyl-2-C-methyl-D-erythritol from CTP and 2-C-methyl-D-erythritol 4-phosphate (MEP) (IspD), and catalyzes the conversion of 4-diphosphocytidyl-2-C-methyl-D-erythritol 2-phosphate (CDP-ME2P) to 2-C-methyl-D-erythritol 2,4-cyclodiphosphate (ME-CPP) with a corresponding release of cytidine 5-monophosphate (CMP) (IspF).</text>
</comment>
<evidence type="ECO:0000259" key="15">
    <source>
        <dbReference type="Pfam" id="PF02542"/>
    </source>
</evidence>
<comment type="caution">
    <text evidence="14">Lacks conserved residue(s) required for the propagation of feature annotation.</text>
</comment>
<keyword evidence="10 14" id="KW-0479">Metal-binding</keyword>
<feature type="region of interest" description="2-C-methyl-D-erythritol 4-phosphate cytidylyltransferase" evidence="14">
    <location>
        <begin position="1"/>
        <end position="247"/>
    </location>
</feature>
<feature type="site" description="Positions MEP for the nucleophilic attack" evidence="14">
    <location>
        <position position="229"/>
    </location>
</feature>
<protein>
    <recommendedName>
        <fullName evidence="14">Bifunctional enzyme IspD/IspF</fullName>
    </recommendedName>
    <domain>
        <recommendedName>
            <fullName evidence="14">2-C-methyl-D-erythritol 4-phosphate cytidylyltransferase</fullName>
            <ecNumber evidence="14">2.7.7.60</ecNumber>
        </recommendedName>
        <alternativeName>
            <fullName evidence="14">4-diphosphocytidyl-2C-methyl-D-erythritol synthase</fullName>
        </alternativeName>
        <alternativeName>
            <fullName evidence="14">MEP cytidylyltransferase</fullName>
            <shortName evidence="14">MCT</shortName>
        </alternativeName>
    </domain>
    <domain>
        <recommendedName>
            <fullName evidence="14">2-C-methyl-D-erythritol 2,4-cyclodiphosphate synthase</fullName>
            <shortName evidence="14">MECDP-synthase</shortName>
            <shortName evidence="14">MECPP-synthase</shortName>
            <shortName evidence="14">MECPS</shortName>
            <ecNumber evidence="14">4.6.1.12</ecNumber>
        </recommendedName>
    </domain>
</protein>
<dbReference type="HAMAP" id="MF_01520">
    <property type="entry name" value="IspDF"/>
    <property type="match status" value="1"/>
</dbReference>
<dbReference type="FunFam" id="3.90.550.10:FF:000003">
    <property type="entry name" value="2-C-methyl-D-erythritol 4-phosphate cytidylyltransferase"/>
    <property type="match status" value="1"/>
</dbReference>
<dbReference type="PANTHER" id="PTHR43181:SF1">
    <property type="entry name" value="2-C-METHYL-D-ERYTHRITOL 2,4-CYCLODIPHOSPHATE SYNTHASE, CHLOROPLASTIC"/>
    <property type="match status" value="1"/>
</dbReference>
<feature type="binding site" evidence="14">
    <location>
        <position position="254"/>
    </location>
    <ligand>
        <name>a divalent metal cation</name>
        <dbReference type="ChEBI" id="CHEBI:60240"/>
    </ligand>
</feature>
<dbReference type="InterPro" id="IPR029044">
    <property type="entry name" value="Nucleotide-diphossugar_trans"/>
</dbReference>
<name>A0A4R2PTG9_RHOSA</name>
<evidence type="ECO:0000256" key="6">
    <source>
        <dbReference type="ARBA" id="ARBA00008480"/>
    </source>
</evidence>
<evidence type="ECO:0000256" key="11">
    <source>
        <dbReference type="ARBA" id="ARBA00023229"/>
    </source>
</evidence>
<dbReference type="InterPro" id="IPR020555">
    <property type="entry name" value="MECDP_synthase_CS"/>
</dbReference>
<comment type="cofactor">
    <cofactor evidence="3 14">
        <name>a divalent metal cation</name>
        <dbReference type="ChEBI" id="CHEBI:60240"/>
    </cofactor>
</comment>
<dbReference type="EC" id="2.7.7.60" evidence="14"/>
<feature type="binding site" evidence="14">
    <location>
        <position position="256"/>
    </location>
    <ligand>
        <name>a divalent metal cation</name>
        <dbReference type="ChEBI" id="CHEBI:60240"/>
    </ligand>
</feature>
<evidence type="ECO:0000256" key="14">
    <source>
        <dbReference type="HAMAP-Rule" id="MF_01520"/>
    </source>
</evidence>
<dbReference type="GO" id="GO:0019288">
    <property type="term" value="P:isopentenyl diphosphate biosynthetic process, methylerythritol 4-phosphate pathway"/>
    <property type="evidence" value="ECO:0007669"/>
    <property type="project" value="UniProtKB-UniRule"/>
</dbReference>
<evidence type="ECO:0000256" key="5">
    <source>
        <dbReference type="ARBA" id="ARBA00004787"/>
    </source>
</evidence>
<comment type="similarity">
    <text evidence="6">Belongs to the IspF family.</text>
</comment>
<feature type="site" description="Transition state stabilizer" evidence="14">
    <location>
        <position position="34"/>
    </location>
</feature>
<feature type="binding site" evidence="14">
    <location>
        <begin position="302"/>
        <end position="304"/>
    </location>
    <ligand>
        <name>4-CDP-2-C-methyl-D-erythritol 2-phosphate</name>
        <dbReference type="ChEBI" id="CHEBI:57919"/>
    </ligand>
</feature>
<keyword evidence="9 14" id="KW-0548">Nucleotidyltransferase</keyword>
<feature type="region of interest" description="2-C-methyl-D-erythritol 2,4-cyclodiphosphate synthase" evidence="14">
    <location>
        <begin position="248"/>
        <end position="406"/>
    </location>
</feature>
<comment type="catalytic activity">
    <reaction evidence="1 14">
        <text>4-CDP-2-C-methyl-D-erythritol 2-phosphate = 2-C-methyl-D-erythritol 2,4-cyclic diphosphate + CMP</text>
        <dbReference type="Rhea" id="RHEA:23864"/>
        <dbReference type="ChEBI" id="CHEBI:57919"/>
        <dbReference type="ChEBI" id="CHEBI:58483"/>
        <dbReference type="ChEBI" id="CHEBI:60377"/>
        <dbReference type="EC" id="4.6.1.12"/>
    </reaction>
</comment>
<comment type="similarity">
    <text evidence="14">In the N-terminal section; belongs to the IspD/TarI cytidylyltransferase family. IspD subfamily.</text>
</comment>
<dbReference type="UniPathway" id="UPA00056">
    <property type="reaction ID" value="UER00093"/>
</dbReference>
<keyword evidence="13 14" id="KW-0511">Multifunctional enzyme</keyword>
<keyword evidence="17" id="KW-1185">Reference proteome</keyword>
<dbReference type="InParanoid" id="A0A4R2PTG9"/>
<dbReference type="GO" id="GO:0046872">
    <property type="term" value="F:metal ion binding"/>
    <property type="evidence" value="ECO:0007669"/>
    <property type="project" value="UniProtKB-KW"/>
</dbReference>
<dbReference type="RefSeq" id="WP_132706650.1">
    <property type="nucleotide sequence ID" value="NZ_JACIGF010000001.1"/>
</dbReference>
<dbReference type="GO" id="GO:0008685">
    <property type="term" value="F:2-C-methyl-D-erythritol 2,4-cyclodiphosphate synthase activity"/>
    <property type="evidence" value="ECO:0007669"/>
    <property type="project" value="UniProtKB-UniRule"/>
</dbReference>
<feature type="binding site" evidence="14">
    <location>
        <begin position="378"/>
        <end position="381"/>
    </location>
    <ligand>
        <name>4-CDP-2-C-methyl-D-erythritol 2-phosphate</name>
        <dbReference type="ChEBI" id="CHEBI:57919"/>
    </ligand>
</feature>
<dbReference type="InterPro" id="IPR034683">
    <property type="entry name" value="IspD/TarI"/>
</dbReference>
<feature type="binding site" evidence="14">
    <location>
        <begin position="254"/>
        <end position="256"/>
    </location>
    <ligand>
        <name>4-CDP-2-C-methyl-D-erythritol 2-phosphate</name>
        <dbReference type="ChEBI" id="CHEBI:57919"/>
    </ligand>
</feature>
<reference evidence="16 17" key="1">
    <citation type="submission" date="2019-03" db="EMBL/GenBank/DDBJ databases">
        <title>Genomic Encyclopedia of Type Strains, Phase IV (KMG-IV): sequencing the most valuable type-strain genomes for metagenomic binning, comparative biology and taxonomic classification.</title>
        <authorList>
            <person name="Goeker M."/>
        </authorList>
    </citation>
    <scope>NUCLEOTIDE SEQUENCE [LARGE SCALE GENOMIC DNA]</scope>
    <source>
        <strain evidence="16 17">DSM 2132</strain>
    </source>
</reference>
<evidence type="ECO:0000313" key="16">
    <source>
        <dbReference type="EMBL" id="TCP38308.1"/>
    </source>
</evidence>
<dbReference type="FunCoup" id="A0A4R2PTG9">
    <property type="interactions" value="490"/>
</dbReference>
<evidence type="ECO:0000256" key="4">
    <source>
        <dbReference type="ARBA" id="ARBA00004709"/>
    </source>
</evidence>
<feature type="binding site" evidence="14">
    <location>
        <position position="385"/>
    </location>
    <ligand>
        <name>4-CDP-2-C-methyl-D-erythritol 2-phosphate</name>
        <dbReference type="ChEBI" id="CHEBI:57919"/>
    </ligand>
</feature>
<proteinExistence type="inferred from homology"/>
<dbReference type="Pfam" id="PF02542">
    <property type="entry name" value="YgbB"/>
    <property type="match status" value="1"/>
</dbReference>
<comment type="catalytic activity">
    <reaction evidence="2 14">
        <text>2-C-methyl-D-erythritol 4-phosphate + CTP + H(+) = 4-CDP-2-C-methyl-D-erythritol + diphosphate</text>
        <dbReference type="Rhea" id="RHEA:13429"/>
        <dbReference type="ChEBI" id="CHEBI:15378"/>
        <dbReference type="ChEBI" id="CHEBI:33019"/>
        <dbReference type="ChEBI" id="CHEBI:37563"/>
        <dbReference type="ChEBI" id="CHEBI:57823"/>
        <dbReference type="ChEBI" id="CHEBI:58262"/>
        <dbReference type="EC" id="2.7.7.60"/>
    </reaction>
</comment>
<evidence type="ECO:0000256" key="8">
    <source>
        <dbReference type="ARBA" id="ARBA00022679"/>
    </source>
</evidence>
<feature type="site" description="Positions MEP for the nucleophilic attack" evidence="14">
    <location>
        <position position="175"/>
    </location>
</feature>